<dbReference type="VEuPathDB" id="FungiDB:PEXP_045980"/>
<comment type="caution">
    <text evidence="1">The sequence shown here is derived from an EMBL/GenBank/DDBJ whole genome shotgun (WGS) entry which is preliminary data.</text>
</comment>
<dbReference type="PhylomeDB" id="A0A0A2ITZ9"/>
<dbReference type="Proteomes" id="UP000030143">
    <property type="component" value="Unassembled WGS sequence"/>
</dbReference>
<dbReference type="STRING" id="27334.A0A0A2ITZ9"/>
<accession>A0A0A2ITZ9</accession>
<name>A0A0A2ITZ9_PENEN</name>
<protein>
    <submittedName>
        <fullName evidence="1">Uncharacterized protein</fullName>
    </submittedName>
</protein>
<sequence>MSNPLPEFSPACPIPYILQPEERVKQLQAVLDTDFGKAQRVNIEALISLYEIGDLGPRQRTDPPVFLVDGVRVEKDPWQDRSVPAHALRWCETLFYQQMTQQTTY</sequence>
<organism evidence="1 2">
    <name type="scientific">Penicillium expansum</name>
    <name type="common">Blue mold rot fungus</name>
    <dbReference type="NCBI Taxonomy" id="27334"/>
    <lineage>
        <taxon>Eukaryota</taxon>
        <taxon>Fungi</taxon>
        <taxon>Dikarya</taxon>
        <taxon>Ascomycota</taxon>
        <taxon>Pezizomycotina</taxon>
        <taxon>Eurotiomycetes</taxon>
        <taxon>Eurotiomycetidae</taxon>
        <taxon>Eurotiales</taxon>
        <taxon>Aspergillaceae</taxon>
        <taxon>Penicillium</taxon>
    </lineage>
</organism>
<dbReference type="HOGENOM" id="CLU_2237480_0_0_1"/>
<proteinExistence type="predicted"/>
<reference evidence="1 2" key="1">
    <citation type="journal article" date="2015" name="Mol. Plant Microbe Interact.">
        <title>Genome, transcriptome, and functional analyses of Penicillium expansum provide new insights into secondary metabolism and pathogenicity.</title>
        <authorList>
            <person name="Ballester A.R."/>
            <person name="Marcet-Houben M."/>
            <person name="Levin E."/>
            <person name="Sela N."/>
            <person name="Selma-Lazaro C."/>
            <person name="Carmona L."/>
            <person name="Wisniewski M."/>
            <person name="Droby S."/>
            <person name="Gonzalez-Candelas L."/>
            <person name="Gabaldon T."/>
        </authorList>
    </citation>
    <scope>NUCLEOTIDE SEQUENCE [LARGE SCALE GENOMIC DNA]</scope>
    <source>
        <strain evidence="1 2">MD-8</strain>
    </source>
</reference>
<keyword evidence="2" id="KW-1185">Reference proteome</keyword>
<evidence type="ECO:0000313" key="2">
    <source>
        <dbReference type="Proteomes" id="UP000030143"/>
    </source>
</evidence>
<dbReference type="OrthoDB" id="4199986at2759"/>
<dbReference type="RefSeq" id="XP_016592859.1">
    <property type="nucleotide sequence ID" value="XM_016742419.1"/>
</dbReference>
<dbReference type="EMBL" id="JQFZ01000380">
    <property type="protein sequence ID" value="KGO49446.1"/>
    <property type="molecule type" value="Genomic_DNA"/>
</dbReference>
<evidence type="ECO:0000313" key="1">
    <source>
        <dbReference type="EMBL" id="KGO49446.1"/>
    </source>
</evidence>
<dbReference type="AlphaFoldDB" id="A0A0A2ITZ9"/>
<gene>
    <name evidence="1" type="ORF">PEX2_051440</name>
</gene>
<dbReference type="GeneID" id="27677838"/>